<dbReference type="Pfam" id="PF02660">
    <property type="entry name" value="G3P_acyltransf"/>
    <property type="match status" value="1"/>
</dbReference>
<feature type="transmembrane region" description="Helical" evidence="10">
    <location>
        <begin position="6"/>
        <end position="24"/>
    </location>
</feature>
<evidence type="ECO:0000313" key="11">
    <source>
        <dbReference type="EMBL" id="ADW19376.1"/>
    </source>
</evidence>
<comment type="function">
    <text evidence="10">Catalyzes the transfer of an acyl group from acyl-phosphate (acyl-PO(4)) to glycerol-3-phosphate (G3P) to form lysophosphatidic acid (LPA). This enzyme utilizes acyl-phosphate as fatty acyl donor, but not acyl-CoA or acyl-ACP.</text>
</comment>
<keyword evidence="9 10" id="KW-1208">Phospholipid metabolism</keyword>
<feature type="transmembrane region" description="Helical" evidence="10">
    <location>
        <begin position="84"/>
        <end position="103"/>
    </location>
</feature>
<comment type="pathway">
    <text evidence="10">Lipid metabolism; phospholipid metabolism.</text>
</comment>
<dbReference type="GO" id="GO:0008654">
    <property type="term" value="P:phospholipid biosynthetic process"/>
    <property type="evidence" value="ECO:0007669"/>
    <property type="project" value="UniProtKB-UniRule"/>
</dbReference>
<keyword evidence="4 10" id="KW-0812">Transmembrane</keyword>
<accession>A0A7U4DQN2</accession>
<keyword evidence="5 10" id="KW-1133">Transmembrane helix</keyword>
<dbReference type="KEGG" id="dpr:Despr_3249"/>
<evidence type="ECO:0000256" key="5">
    <source>
        <dbReference type="ARBA" id="ARBA00022989"/>
    </source>
</evidence>
<comment type="catalytic activity">
    <reaction evidence="10">
        <text>an acyl phosphate + sn-glycerol 3-phosphate = a 1-acyl-sn-glycero-3-phosphate + phosphate</text>
        <dbReference type="Rhea" id="RHEA:34075"/>
        <dbReference type="ChEBI" id="CHEBI:43474"/>
        <dbReference type="ChEBI" id="CHEBI:57597"/>
        <dbReference type="ChEBI" id="CHEBI:57970"/>
        <dbReference type="ChEBI" id="CHEBI:59918"/>
        <dbReference type="EC" id="2.3.1.275"/>
    </reaction>
</comment>
<protein>
    <recommendedName>
        <fullName evidence="10">Glycerol-3-phosphate acyltransferase</fullName>
    </recommendedName>
    <alternativeName>
        <fullName evidence="10">Acyl-PO4 G3P acyltransferase</fullName>
    </alternativeName>
    <alternativeName>
        <fullName evidence="10">Acyl-phosphate--glycerol-3-phosphate acyltransferase</fullName>
    </alternativeName>
    <alternativeName>
        <fullName evidence="10">G3P acyltransferase</fullName>
        <shortName evidence="10">GPAT</shortName>
        <ecNumber evidence="10">2.3.1.275</ecNumber>
    </alternativeName>
    <alternativeName>
        <fullName evidence="10">Lysophosphatidic acid synthase</fullName>
        <shortName evidence="10">LPA synthase</shortName>
    </alternativeName>
</protein>
<reference evidence="11 12" key="1">
    <citation type="journal article" date="2011" name="Stand. Genomic Sci.">
        <title>Complete genome sequence of Desulfobulbus propionicus type strain (1pr3).</title>
        <authorList>
            <person name="Pagani I."/>
            <person name="Lapidus A."/>
            <person name="Nolan M."/>
            <person name="Lucas S."/>
            <person name="Hammon N."/>
            <person name="Deshpande S."/>
            <person name="Cheng J.F."/>
            <person name="Chertkov O."/>
            <person name="Davenport K."/>
            <person name="Tapia R."/>
            <person name="Han C."/>
            <person name="Goodwin L."/>
            <person name="Pitluck S."/>
            <person name="Liolios K."/>
            <person name="Mavromatis K."/>
            <person name="Ivanova N."/>
            <person name="Mikhailova N."/>
            <person name="Pati A."/>
            <person name="Chen A."/>
            <person name="Palaniappan K."/>
            <person name="Land M."/>
            <person name="Hauser L."/>
            <person name="Chang Y.J."/>
            <person name="Jeffries C.D."/>
            <person name="Detter J.C."/>
            <person name="Brambilla E."/>
            <person name="Kannan K.P."/>
            <person name="Djao O.D."/>
            <person name="Rohde M."/>
            <person name="Pukall R."/>
            <person name="Spring S."/>
            <person name="Goker M."/>
            <person name="Sikorski J."/>
            <person name="Woyke T."/>
            <person name="Bristow J."/>
            <person name="Eisen J.A."/>
            <person name="Markowitz V."/>
            <person name="Hugenholtz P."/>
            <person name="Kyrpides N.C."/>
            <person name="Klenk H.P."/>
        </authorList>
    </citation>
    <scope>NUCLEOTIDE SEQUENCE [LARGE SCALE GENOMIC DNA]</scope>
    <source>
        <strain evidence="12">ATCC 33891 / DSM 2032 / 1pr3</strain>
    </source>
</reference>
<dbReference type="RefSeq" id="WP_015725900.1">
    <property type="nucleotide sequence ID" value="NC_014972.1"/>
</dbReference>
<dbReference type="InterPro" id="IPR003811">
    <property type="entry name" value="G3P_acylTferase_PlsY"/>
</dbReference>
<dbReference type="Proteomes" id="UP000006365">
    <property type="component" value="Chromosome"/>
</dbReference>
<evidence type="ECO:0000256" key="2">
    <source>
        <dbReference type="ARBA" id="ARBA00022516"/>
    </source>
</evidence>
<keyword evidence="8 10" id="KW-0594">Phospholipid biosynthesis</keyword>
<evidence type="ECO:0000256" key="7">
    <source>
        <dbReference type="ARBA" id="ARBA00023136"/>
    </source>
</evidence>
<feature type="transmembrane region" description="Helical" evidence="10">
    <location>
        <begin position="115"/>
        <end position="142"/>
    </location>
</feature>
<keyword evidence="6 10" id="KW-0443">Lipid metabolism</keyword>
<evidence type="ECO:0000256" key="4">
    <source>
        <dbReference type="ARBA" id="ARBA00022692"/>
    </source>
</evidence>
<sequence length="205" mass="21953">MNSLAIICIVLSYLLGAVPFGLLLSRRSGIDIRTEGSKNIGATNVTRLLGKKMGALTLVLDVAKGYVPMFLTAMLFQNAPHRDLIIALCGAASVLGHMFPVYLRFKGGKGVATALGAFLCLAPVAVFGCVLVFVASVFLSGFVSLGSLLGSLSILLWLPLLHAPAWKLGLAAFIVAMIWTKHRENIGRLLKGTEKSWKRKVEAET</sequence>
<evidence type="ECO:0000313" key="12">
    <source>
        <dbReference type="Proteomes" id="UP000006365"/>
    </source>
</evidence>
<organism evidence="11 12">
    <name type="scientific">Desulfobulbus propionicus (strain ATCC 33891 / DSM 2032 / VKM B-1956 / 1pr3)</name>
    <dbReference type="NCBI Taxonomy" id="577650"/>
    <lineage>
        <taxon>Bacteria</taxon>
        <taxon>Pseudomonadati</taxon>
        <taxon>Thermodesulfobacteriota</taxon>
        <taxon>Desulfobulbia</taxon>
        <taxon>Desulfobulbales</taxon>
        <taxon>Desulfobulbaceae</taxon>
        <taxon>Desulfobulbus</taxon>
    </lineage>
</organism>
<comment type="similarity">
    <text evidence="10">Belongs to the PlsY family.</text>
</comment>
<dbReference type="EC" id="2.3.1.275" evidence="10"/>
<keyword evidence="2 10" id="KW-0444">Lipid biosynthesis</keyword>
<keyword evidence="12" id="KW-1185">Reference proteome</keyword>
<dbReference type="NCBIfam" id="TIGR00023">
    <property type="entry name" value="glycerol-3-phosphate 1-O-acyltransferase PlsY"/>
    <property type="match status" value="1"/>
</dbReference>
<keyword evidence="7 10" id="KW-0472">Membrane</keyword>
<dbReference type="UniPathway" id="UPA00085"/>
<keyword evidence="10" id="KW-0997">Cell inner membrane</keyword>
<keyword evidence="1 10" id="KW-1003">Cell membrane</keyword>
<comment type="subcellular location">
    <subcellularLocation>
        <location evidence="10">Cell inner membrane</location>
        <topology evidence="10">Multi-pass membrane protein</topology>
    </subcellularLocation>
</comment>
<evidence type="ECO:0000256" key="9">
    <source>
        <dbReference type="ARBA" id="ARBA00023264"/>
    </source>
</evidence>
<proteinExistence type="inferred from homology"/>
<keyword evidence="11" id="KW-0012">Acyltransferase</keyword>
<dbReference type="AlphaFoldDB" id="A0A7U4DQN2"/>
<dbReference type="EMBL" id="CP002364">
    <property type="protein sequence ID" value="ADW19376.1"/>
    <property type="molecule type" value="Genomic_DNA"/>
</dbReference>
<evidence type="ECO:0000256" key="6">
    <source>
        <dbReference type="ARBA" id="ARBA00023098"/>
    </source>
</evidence>
<evidence type="ECO:0000256" key="1">
    <source>
        <dbReference type="ARBA" id="ARBA00022475"/>
    </source>
</evidence>
<comment type="subunit">
    <text evidence="10">Probably interacts with PlsX.</text>
</comment>
<dbReference type="GO" id="GO:0005886">
    <property type="term" value="C:plasma membrane"/>
    <property type="evidence" value="ECO:0007669"/>
    <property type="project" value="UniProtKB-SubCell"/>
</dbReference>
<evidence type="ECO:0000256" key="8">
    <source>
        <dbReference type="ARBA" id="ARBA00023209"/>
    </source>
</evidence>
<evidence type="ECO:0000256" key="3">
    <source>
        <dbReference type="ARBA" id="ARBA00022679"/>
    </source>
</evidence>
<feature type="transmembrane region" description="Helical" evidence="10">
    <location>
        <begin position="55"/>
        <end position="78"/>
    </location>
</feature>
<evidence type="ECO:0000256" key="10">
    <source>
        <dbReference type="HAMAP-Rule" id="MF_01043"/>
    </source>
</evidence>
<dbReference type="PANTHER" id="PTHR30309:SF0">
    <property type="entry name" value="GLYCEROL-3-PHOSPHATE ACYLTRANSFERASE-RELATED"/>
    <property type="match status" value="1"/>
</dbReference>
<keyword evidence="3 10" id="KW-0808">Transferase</keyword>
<gene>
    <name evidence="10" type="primary">plsY</name>
    <name evidence="11" type="ordered locus">Despr_3249</name>
</gene>
<dbReference type="GO" id="GO:0043772">
    <property type="term" value="F:acyl-phosphate glycerol-3-phosphate acyltransferase activity"/>
    <property type="evidence" value="ECO:0007669"/>
    <property type="project" value="UniProtKB-UniRule"/>
</dbReference>
<dbReference type="SMART" id="SM01207">
    <property type="entry name" value="G3P_acyltransf"/>
    <property type="match status" value="1"/>
</dbReference>
<dbReference type="PANTHER" id="PTHR30309">
    <property type="entry name" value="INNER MEMBRANE PROTEIN YGIH"/>
    <property type="match status" value="1"/>
</dbReference>
<feature type="transmembrane region" description="Helical" evidence="10">
    <location>
        <begin position="154"/>
        <end position="179"/>
    </location>
</feature>
<dbReference type="HAMAP" id="MF_01043">
    <property type="entry name" value="PlsY"/>
    <property type="match status" value="1"/>
</dbReference>
<name>A0A7U4DQN2_DESPD</name>